<dbReference type="RefSeq" id="WP_380800739.1">
    <property type="nucleotide sequence ID" value="NZ_JBHUIV010000010.1"/>
</dbReference>
<accession>A0ABW5B5J7</accession>
<evidence type="ECO:0000313" key="1">
    <source>
        <dbReference type="EMBL" id="MFD2200865.1"/>
    </source>
</evidence>
<keyword evidence="2" id="KW-1185">Reference proteome</keyword>
<gene>
    <name evidence="1" type="ORF">ACFSKV_04755</name>
</gene>
<name>A0ABW5B5J7_9BACT</name>
<dbReference type="CDD" id="cd07822">
    <property type="entry name" value="SRPBCC_4"/>
    <property type="match status" value="1"/>
</dbReference>
<dbReference type="InterPro" id="IPR023393">
    <property type="entry name" value="START-like_dom_sf"/>
</dbReference>
<comment type="caution">
    <text evidence="1">The sequence shown here is derived from an EMBL/GenBank/DDBJ whole genome shotgun (WGS) entry which is preliminary data.</text>
</comment>
<evidence type="ECO:0000313" key="2">
    <source>
        <dbReference type="Proteomes" id="UP001597414"/>
    </source>
</evidence>
<dbReference type="InterPro" id="IPR019587">
    <property type="entry name" value="Polyketide_cyclase/dehydratase"/>
</dbReference>
<reference evidence="2" key="1">
    <citation type="journal article" date="2019" name="Int. J. Syst. Evol. Microbiol.">
        <title>The Global Catalogue of Microorganisms (GCM) 10K type strain sequencing project: providing services to taxonomists for standard genome sequencing and annotation.</title>
        <authorList>
            <consortium name="The Broad Institute Genomics Platform"/>
            <consortium name="The Broad Institute Genome Sequencing Center for Infectious Disease"/>
            <person name="Wu L."/>
            <person name="Ma J."/>
        </authorList>
    </citation>
    <scope>NUCLEOTIDE SEQUENCE [LARGE SCALE GENOMIC DNA]</scope>
    <source>
        <strain evidence="2">KCTC 19812</strain>
    </source>
</reference>
<sequence length="149" mass="17137">MKKEIKTHIQVNASPKKVWEVLTDFENHSKWNPFVRSIKGEVKEGNKIKVELGPEGTKPMTFKPKVLVFKEAREFRWLGHLLFPGIFDGEHSFELLENVDGSTTFIHGERFNGILVGLMAKKLDTEIKQGFEAMNEALKKQVEEYAFTT</sequence>
<proteinExistence type="predicted"/>
<dbReference type="Proteomes" id="UP001597414">
    <property type="component" value="Unassembled WGS sequence"/>
</dbReference>
<dbReference type="PANTHER" id="PTHR36166">
    <property type="entry name" value="CHROMOSOME 9, WHOLE GENOME SHOTGUN SEQUENCE"/>
    <property type="match status" value="1"/>
</dbReference>
<dbReference type="PANTHER" id="PTHR36166:SF1">
    <property type="entry name" value="SRPBCC DOMAIN-CONTAINING PROTEIN"/>
    <property type="match status" value="1"/>
</dbReference>
<dbReference type="SUPFAM" id="SSF55961">
    <property type="entry name" value="Bet v1-like"/>
    <property type="match status" value="1"/>
</dbReference>
<dbReference type="EMBL" id="JBHUIV010000010">
    <property type="protein sequence ID" value="MFD2200865.1"/>
    <property type="molecule type" value="Genomic_DNA"/>
</dbReference>
<protein>
    <submittedName>
        <fullName evidence="1">SRPBCC family protein</fullName>
    </submittedName>
</protein>
<dbReference type="Pfam" id="PF10604">
    <property type="entry name" value="Polyketide_cyc2"/>
    <property type="match status" value="1"/>
</dbReference>
<dbReference type="Gene3D" id="3.30.530.20">
    <property type="match status" value="1"/>
</dbReference>
<organism evidence="1 2">
    <name type="scientific">Shivajiella indica</name>
    <dbReference type="NCBI Taxonomy" id="872115"/>
    <lineage>
        <taxon>Bacteria</taxon>
        <taxon>Pseudomonadati</taxon>
        <taxon>Bacteroidota</taxon>
        <taxon>Cytophagia</taxon>
        <taxon>Cytophagales</taxon>
        <taxon>Cyclobacteriaceae</taxon>
        <taxon>Shivajiella</taxon>
    </lineage>
</organism>